<keyword evidence="3" id="KW-1185">Reference proteome</keyword>
<sequence length="106" mass="11785">MSSGVNPDQEEKSKNRREWEERALGALKEERTEELNEQEKVKGGTTADDRTEATATETLQCELSAREDRTPTGTSHIPGGTWLTQAFHDGATLQTGTPVKKKRETL</sequence>
<reference evidence="2" key="1">
    <citation type="journal article" date="2022" name="bioRxiv">
        <title>Sequencing and chromosome-scale assembly of the giantPleurodeles waltlgenome.</title>
        <authorList>
            <person name="Brown T."/>
            <person name="Elewa A."/>
            <person name="Iarovenko S."/>
            <person name="Subramanian E."/>
            <person name="Araus A.J."/>
            <person name="Petzold A."/>
            <person name="Susuki M."/>
            <person name="Suzuki K.-i.T."/>
            <person name="Hayashi T."/>
            <person name="Toyoda A."/>
            <person name="Oliveira C."/>
            <person name="Osipova E."/>
            <person name="Leigh N.D."/>
            <person name="Simon A."/>
            <person name="Yun M.H."/>
        </authorList>
    </citation>
    <scope>NUCLEOTIDE SEQUENCE</scope>
    <source>
        <strain evidence="2">20211129_DDA</strain>
        <tissue evidence="2">Liver</tissue>
    </source>
</reference>
<organism evidence="2 3">
    <name type="scientific">Pleurodeles waltl</name>
    <name type="common">Iberian ribbed newt</name>
    <dbReference type="NCBI Taxonomy" id="8319"/>
    <lineage>
        <taxon>Eukaryota</taxon>
        <taxon>Metazoa</taxon>
        <taxon>Chordata</taxon>
        <taxon>Craniata</taxon>
        <taxon>Vertebrata</taxon>
        <taxon>Euteleostomi</taxon>
        <taxon>Amphibia</taxon>
        <taxon>Batrachia</taxon>
        <taxon>Caudata</taxon>
        <taxon>Salamandroidea</taxon>
        <taxon>Salamandridae</taxon>
        <taxon>Pleurodelinae</taxon>
        <taxon>Pleurodeles</taxon>
    </lineage>
</organism>
<feature type="compositionally biased region" description="Basic and acidic residues" evidence="1">
    <location>
        <begin position="9"/>
        <end position="52"/>
    </location>
</feature>
<dbReference type="Proteomes" id="UP001066276">
    <property type="component" value="Chromosome 3_2"/>
</dbReference>
<evidence type="ECO:0000313" key="3">
    <source>
        <dbReference type="Proteomes" id="UP001066276"/>
    </source>
</evidence>
<proteinExistence type="predicted"/>
<feature type="region of interest" description="Disordered" evidence="1">
    <location>
        <begin position="1"/>
        <end position="82"/>
    </location>
</feature>
<protein>
    <submittedName>
        <fullName evidence="2">Uncharacterized protein</fullName>
    </submittedName>
</protein>
<gene>
    <name evidence="2" type="ORF">NDU88_000716</name>
</gene>
<dbReference type="EMBL" id="JANPWB010000006">
    <property type="protein sequence ID" value="KAJ1175428.1"/>
    <property type="molecule type" value="Genomic_DNA"/>
</dbReference>
<accession>A0AAV7TFR2</accession>
<evidence type="ECO:0000256" key="1">
    <source>
        <dbReference type="SAM" id="MobiDB-lite"/>
    </source>
</evidence>
<evidence type="ECO:0000313" key="2">
    <source>
        <dbReference type="EMBL" id="KAJ1175428.1"/>
    </source>
</evidence>
<comment type="caution">
    <text evidence="2">The sequence shown here is derived from an EMBL/GenBank/DDBJ whole genome shotgun (WGS) entry which is preliminary data.</text>
</comment>
<dbReference type="AlphaFoldDB" id="A0AAV7TFR2"/>
<name>A0AAV7TFR2_PLEWA</name>